<feature type="non-terminal residue" evidence="1">
    <location>
        <position position="1"/>
    </location>
</feature>
<sequence length="286" mass="32234">IRDRIRRWKQKDLQSLWNEFIDHSREISSHSLKPARAPTKSDKLRSCRNFAALGEYSNAFRALHSQGRSTYDKCTIDALKAKHPSEEEPKIDLESFNSHPRNPFTKEEVIAYVQKLRRSSSGGPDFFSAQYLLDMIPFEVESGVVSQWTQVAQLIGEDKVNVEGAAIAYGARLIAIPKPDGSPRPIAIGCLLRRTAAAILSTRHKHKVQQAVGAKQFGINVPSGVEVFVHGFKATVQWASKDKNRVAVKVDFKNAFNIIRRKKLLELVGSRLPSLFKYVHGCYVKH</sequence>
<dbReference type="OrthoDB" id="6753776at2759"/>
<dbReference type="EMBL" id="ASPP01036893">
    <property type="protein sequence ID" value="ETO02018.1"/>
    <property type="molecule type" value="Genomic_DNA"/>
</dbReference>
<proteinExistence type="predicted"/>
<accession>X6LJ99</accession>
<name>X6LJ99_RETFI</name>
<organism evidence="1 2">
    <name type="scientific">Reticulomyxa filosa</name>
    <dbReference type="NCBI Taxonomy" id="46433"/>
    <lineage>
        <taxon>Eukaryota</taxon>
        <taxon>Sar</taxon>
        <taxon>Rhizaria</taxon>
        <taxon>Retaria</taxon>
        <taxon>Foraminifera</taxon>
        <taxon>Monothalamids</taxon>
        <taxon>Reticulomyxidae</taxon>
        <taxon>Reticulomyxa</taxon>
    </lineage>
</organism>
<comment type="caution">
    <text evidence="1">The sequence shown here is derived from an EMBL/GenBank/DDBJ whole genome shotgun (WGS) entry which is preliminary data.</text>
</comment>
<dbReference type="Proteomes" id="UP000023152">
    <property type="component" value="Unassembled WGS sequence"/>
</dbReference>
<reference evidence="1 2" key="1">
    <citation type="journal article" date="2013" name="Curr. Biol.">
        <title>The Genome of the Foraminiferan Reticulomyxa filosa.</title>
        <authorList>
            <person name="Glockner G."/>
            <person name="Hulsmann N."/>
            <person name="Schleicher M."/>
            <person name="Noegel A.A."/>
            <person name="Eichinger L."/>
            <person name="Gallinger C."/>
            <person name="Pawlowski J."/>
            <person name="Sierra R."/>
            <person name="Euteneuer U."/>
            <person name="Pillet L."/>
            <person name="Moustafa A."/>
            <person name="Platzer M."/>
            <person name="Groth M."/>
            <person name="Szafranski K."/>
            <person name="Schliwa M."/>
        </authorList>
    </citation>
    <scope>NUCLEOTIDE SEQUENCE [LARGE SCALE GENOMIC DNA]</scope>
</reference>
<gene>
    <name evidence="1" type="ORF">RFI_35421</name>
</gene>
<dbReference type="AlphaFoldDB" id="X6LJ99"/>
<keyword evidence="2" id="KW-1185">Reference proteome</keyword>
<evidence type="ECO:0000313" key="1">
    <source>
        <dbReference type="EMBL" id="ETO02018.1"/>
    </source>
</evidence>
<protein>
    <recommendedName>
        <fullName evidence="3">Reverse transcriptase domain-containing protein</fullName>
    </recommendedName>
</protein>
<evidence type="ECO:0008006" key="3">
    <source>
        <dbReference type="Google" id="ProtNLM"/>
    </source>
</evidence>
<evidence type="ECO:0000313" key="2">
    <source>
        <dbReference type="Proteomes" id="UP000023152"/>
    </source>
</evidence>